<feature type="compositionally biased region" description="Basic and acidic residues" evidence="1">
    <location>
        <begin position="152"/>
        <end position="174"/>
    </location>
</feature>
<feature type="compositionally biased region" description="Basic and acidic residues" evidence="1">
    <location>
        <begin position="108"/>
        <end position="122"/>
    </location>
</feature>
<evidence type="ECO:0000313" key="2">
    <source>
        <dbReference type="EMBL" id="KAK8891918.1"/>
    </source>
</evidence>
<name>A0ABR2KM60_9EUKA</name>
<feature type="region of interest" description="Disordered" evidence="1">
    <location>
        <begin position="1"/>
        <end position="187"/>
    </location>
</feature>
<reference evidence="2 3" key="1">
    <citation type="submission" date="2024-04" db="EMBL/GenBank/DDBJ databases">
        <title>Tritrichomonas musculus Genome.</title>
        <authorList>
            <person name="Alves-Ferreira E."/>
            <person name="Grigg M."/>
            <person name="Lorenzi H."/>
            <person name="Galac M."/>
        </authorList>
    </citation>
    <scope>NUCLEOTIDE SEQUENCE [LARGE SCALE GENOMIC DNA]</scope>
    <source>
        <strain evidence="2 3">EAF2021</strain>
    </source>
</reference>
<feature type="compositionally biased region" description="Basic and acidic residues" evidence="1">
    <location>
        <begin position="35"/>
        <end position="51"/>
    </location>
</feature>
<protein>
    <submittedName>
        <fullName evidence="2">Uncharacterized protein</fullName>
    </submittedName>
</protein>
<evidence type="ECO:0000256" key="1">
    <source>
        <dbReference type="SAM" id="MobiDB-lite"/>
    </source>
</evidence>
<evidence type="ECO:0000313" key="3">
    <source>
        <dbReference type="Proteomes" id="UP001470230"/>
    </source>
</evidence>
<dbReference type="EMBL" id="JAPFFF010000004">
    <property type="protein sequence ID" value="KAK8891918.1"/>
    <property type="molecule type" value="Genomic_DNA"/>
</dbReference>
<proteinExistence type="predicted"/>
<accession>A0ABR2KM60</accession>
<sequence length="187" mass="21548">MSSTTNNKKKVDPKNMVHGISSGKRENMSDVLQGWDKRIKETKQHNEEVRKQHTHKGTVKMVRKSSKDEPLPSDLDPNYVYGMSTHDIDVKSDPFLRSNAIIEQRQQQQERELKREQSRLERTQSNPKKKLDPKRPTAASLGHTKKLNQEPQLKDTFKMKRFTNIDHGKIDTGLRKPPQTDAKKAGA</sequence>
<dbReference type="Proteomes" id="UP001470230">
    <property type="component" value="Unassembled WGS sequence"/>
</dbReference>
<gene>
    <name evidence="2" type="ORF">M9Y10_029140</name>
</gene>
<feature type="compositionally biased region" description="Basic residues" evidence="1">
    <location>
        <begin position="52"/>
        <end position="64"/>
    </location>
</feature>
<organism evidence="2 3">
    <name type="scientific">Tritrichomonas musculus</name>
    <dbReference type="NCBI Taxonomy" id="1915356"/>
    <lineage>
        <taxon>Eukaryota</taxon>
        <taxon>Metamonada</taxon>
        <taxon>Parabasalia</taxon>
        <taxon>Tritrichomonadida</taxon>
        <taxon>Tritrichomonadidae</taxon>
        <taxon>Tritrichomonas</taxon>
    </lineage>
</organism>
<keyword evidence="3" id="KW-1185">Reference proteome</keyword>
<comment type="caution">
    <text evidence="2">The sequence shown here is derived from an EMBL/GenBank/DDBJ whole genome shotgun (WGS) entry which is preliminary data.</text>
</comment>